<evidence type="ECO:0000313" key="8">
    <source>
        <dbReference type="EMBL" id="MBH0779738.1"/>
    </source>
</evidence>
<dbReference type="PANTHER" id="PTHR30055">
    <property type="entry name" value="HTH-TYPE TRANSCRIPTIONAL REGULATOR RUTR"/>
    <property type="match status" value="1"/>
</dbReference>
<dbReference type="Gene3D" id="1.10.10.60">
    <property type="entry name" value="Homeodomain-like"/>
    <property type="match status" value="2"/>
</dbReference>
<dbReference type="PANTHER" id="PTHR30055:SF234">
    <property type="entry name" value="HTH-TYPE TRANSCRIPTIONAL REGULATOR BETI"/>
    <property type="match status" value="1"/>
</dbReference>
<protein>
    <submittedName>
        <fullName evidence="8">TetR family transcriptional regulator</fullName>
    </submittedName>
</protein>
<comment type="caution">
    <text evidence="8">The sequence shown here is derived from an EMBL/GenBank/DDBJ whole genome shotgun (WGS) entry which is preliminary data.</text>
</comment>
<dbReference type="InterPro" id="IPR013249">
    <property type="entry name" value="RNA_pol_sigma70_r4_t2"/>
</dbReference>
<name>A0A931N6J1_9NOCA</name>
<organism evidence="8 9">
    <name type="scientific">Nocardia bovistercoris</name>
    <dbReference type="NCBI Taxonomy" id="2785916"/>
    <lineage>
        <taxon>Bacteria</taxon>
        <taxon>Bacillati</taxon>
        <taxon>Actinomycetota</taxon>
        <taxon>Actinomycetes</taxon>
        <taxon>Mycobacteriales</taxon>
        <taxon>Nocardiaceae</taxon>
        <taxon>Nocardia</taxon>
    </lineage>
</organism>
<dbReference type="PRINTS" id="PR00455">
    <property type="entry name" value="HTHTETR"/>
</dbReference>
<dbReference type="EMBL" id="JADMLG010000012">
    <property type="protein sequence ID" value="MBH0779738.1"/>
    <property type="molecule type" value="Genomic_DNA"/>
</dbReference>
<reference evidence="8" key="1">
    <citation type="submission" date="2020-11" db="EMBL/GenBank/DDBJ databases">
        <title>Nocardia NEAU-351.nov., a novel actinomycete isolated from the cow dung.</title>
        <authorList>
            <person name="Zhang X."/>
        </authorList>
    </citation>
    <scope>NUCLEOTIDE SEQUENCE</scope>
    <source>
        <strain evidence="8">NEAU-351</strain>
    </source>
</reference>
<evidence type="ECO:0000259" key="7">
    <source>
        <dbReference type="PROSITE" id="PS50977"/>
    </source>
</evidence>
<keyword evidence="2" id="KW-0805">Transcription regulation</keyword>
<evidence type="ECO:0000256" key="3">
    <source>
        <dbReference type="ARBA" id="ARBA00023082"/>
    </source>
</evidence>
<dbReference type="Pfam" id="PF00440">
    <property type="entry name" value="TetR_N"/>
    <property type="match status" value="1"/>
</dbReference>
<proteinExistence type="inferred from homology"/>
<accession>A0A931N6J1</accession>
<evidence type="ECO:0000313" key="9">
    <source>
        <dbReference type="Proteomes" id="UP000655751"/>
    </source>
</evidence>
<comment type="similarity">
    <text evidence="1">Belongs to the sigma-70 factor family. ECF subfamily.</text>
</comment>
<gene>
    <name evidence="8" type="ORF">IT779_26045</name>
</gene>
<evidence type="ECO:0000256" key="1">
    <source>
        <dbReference type="ARBA" id="ARBA00010641"/>
    </source>
</evidence>
<dbReference type="AlphaFoldDB" id="A0A931N6J1"/>
<sequence>MTGDPRARILRLSLELFAERGFHAVSVRELAEGVGLTKTAVLYHFPSKAEILAALVEPLLEQTEAVLAAAHAVTDPQARRWAVVHGLLDTWLEHSALLRIQMHDQALSAADDTYRRLRDIALSAQRALVGPAADLVDEVRAAQIYAALSDPVVLFADRPVDQLRAAILEGVRPLLDSTLAPVDAERSARASGRGRPGVMDARMVESAERMRDTEGRGVEEIAARLGVSRATVYRHLRRSPAASSHKYNNETDR</sequence>
<keyword evidence="3" id="KW-0731">Sigma factor</keyword>
<dbReference type="GO" id="GO:0006352">
    <property type="term" value="P:DNA-templated transcription initiation"/>
    <property type="evidence" value="ECO:0007669"/>
    <property type="project" value="InterPro"/>
</dbReference>
<feature type="DNA-binding region" description="H-T-H motif" evidence="6">
    <location>
        <begin position="26"/>
        <end position="45"/>
    </location>
</feature>
<evidence type="ECO:0000256" key="2">
    <source>
        <dbReference type="ARBA" id="ARBA00023015"/>
    </source>
</evidence>
<dbReference type="Gene3D" id="1.10.357.10">
    <property type="entry name" value="Tetracycline Repressor, domain 2"/>
    <property type="match status" value="1"/>
</dbReference>
<dbReference type="GO" id="GO:0000976">
    <property type="term" value="F:transcription cis-regulatory region binding"/>
    <property type="evidence" value="ECO:0007669"/>
    <property type="project" value="TreeGrafter"/>
</dbReference>
<dbReference type="InterPro" id="IPR001647">
    <property type="entry name" value="HTH_TetR"/>
</dbReference>
<keyword evidence="9" id="KW-1185">Reference proteome</keyword>
<dbReference type="Pfam" id="PF08281">
    <property type="entry name" value="Sigma70_r4_2"/>
    <property type="match status" value="1"/>
</dbReference>
<evidence type="ECO:0000256" key="4">
    <source>
        <dbReference type="ARBA" id="ARBA00023125"/>
    </source>
</evidence>
<dbReference type="GO" id="GO:0016987">
    <property type="term" value="F:sigma factor activity"/>
    <property type="evidence" value="ECO:0007669"/>
    <property type="project" value="UniProtKB-KW"/>
</dbReference>
<evidence type="ECO:0000256" key="5">
    <source>
        <dbReference type="ARBA" id="ARBA00023163"/>
    </source>
</evidence>
<feature type="domain" description="HTH tetR-type" evidence="7">
    <location>
        <begin position="3"/>
        <end position="63"/>
    </location>
</feature>
<keyword evidence="5" id="KW-0804">Transcription</keyword>
<dbReference type="Proteomes" id="UP000655751">
    <property type="component" value="Unassembled WGS sequence"/>
</dbReference>
<dbReference type="SUPFAM" id="SSF46689">
    <property type="entry name" value="Homeodomain-like"/>
    <property type="match status" value="2"/>
</dbReference>
<dbReference type="PROSITE" id="PS50977">
    <property type="entry name" value="HTH_TETR_2"/>
    <property type="match status" value="1"/>
</dbReference>
<dbReference type="InterPro" id="IPR050109">
    <property type="entry name" value="HTH-type_TetR-like_transc_reg"/>
</dbReference>
<evidence type="ECO:0000256" key="6">
    <source>
        <dbReference type="PROSITE-ProRule" id="PRU00335"/>
    </source>
</evidence>
<dbReference type="InterPro" id="IPR009057">
    <property type="entry name" value="Homeodomain-like_sf"/>
</dbReference>
<keyword evidence="4 6" id="KW-0238">DNA-binding</keyword>
<dbReference type="RefSeq" id="WP_196152058.1">
    <property type="nucleotide sequence ID" value="NZ_JADMLG010000012.1"/>
</dbReference>